<sequence length="143" mass="16403">MYEEKESWKKRIGKQCSNLQVLSIKRCPNVRDTSIAKIASACPILLELDISYCYEISHESLGLIGRKCLNLKILRRNLMNWLDPSQHLAWNCSKRVSRCLPSKWERRGCCNRKIHAAPEAPGASFLQAVSSWSRFDNRGVPMP</sequence>
<comment type="caution">
    <text evidence="1">The sequence shown here is derived from an EMBL/GenBank/DDBJ whole genome shotgun (WGS) entry which is preliminary data.</text>
</comment>
<dbReference type="EMBL" id="JADFTS010000003">
    <property type="protein sequence ID" value="KAF9617316.1"/>
    <property type="molecule type" value="Genomic_DNA"/>
</dbReference>
<name>A0A835IGJ0_9MAGN</name>
<protein>
    <submittedName>
        <fullName evidence="1">Uncharacterized protein</fullName>
    </submittedName>
</protein>
<proteinExistence type="predicted"/>
<evidence type="ECO:0000313" key="2">
    <source>
        <dbReference type="Proteomes" id="UP000631114"/>
    </source>
</evidence>
<accession>A0A835IGJ0</accession>
<dbReference type="SMART" id="SM00367">
    <property type="entry name" value="LRR_CC"/>
    <property type="match status" value="2"/>
</dbReference>
<dbReference type="InterPro" id="IPR032675">
    <property type="entry name" value="LRR_dom_sf"/>
</dbReference>
<dbReference type="AlphaFoldDB" id="A0A835IGJ0"/>
<dbReference type="Gene3D" id="3.80.10.10">
    <property type="entry name" value="Ribonuclease Inhibitor"/>
    <property type="match status" value="1"/>
</dbReference>
<gene>
    <name evidence="1" type="ORF">IFM89_035297</name>
</gene>
<reference evidence="1 2" key="1">
    <citation type="submission" date="2020-10" db="EMBL/GenBank/DDBJ databases">
        <title>The Coptis chinensis genome and diversification of protoberbering-type alkaloids.</title>
        <authorList>
            <person name="Wang B."/>
            <person name="Shu S."/>
            <person name="Song C."/>
            <person name="Liu Y."/>
        </authorList>
    </citation>
    <scope>NUCLEOTIDE SEQUENCE [LARGE SCALE GENOMIC DNA]</scope>
    <source>
        <strain evidence="1">HL-2020</strain>
        <tissue evidence="1">Leaf</tissue>
    </source>
</reference>
<evidence type="ECO:0000313" key="1">
    <source>
        <dbReference type="EMBL" id="KAF9617316.1"/>
    </source>
</evidence>
<organism evidence="1 2">
    <name type="scientific">Coptis chinensis</name>
    <dbReference type="NCBI Taxonomy" id="261450"/>
    <lineage>
        <taxon>Eukaryota</taxon>
        <taxon>Viridiplantae</taxon>
        <taxon>Streptophyta</taxon>
        <taxon>Embryophyta</taxon>
        <taxon>Tracheophyta</taxon>
        <taxon>Spermatophyta</taxon>
        <taxon>Magnoliopsida</taxon>
        <taxon>Ranunculales</taxon>
        <taxon>Ranunculaceae</taxon>
        <taxon>Coptidoideae</taxon>
        <taxon>Coptis</taxon>
    </lineage>
</organism>
<keyword evidence="2" id="KW-1185">Reference proteome</keyword>
<dbReference type="InterPro" id="IPR006553">
    <property type="entry name" value="Leu-rich_rpt_Cys-con_subtyp"/>
</dbReference>
<dbReference type="OrthoDB" id="550575at2759"/>
<dbReference type="Proteomes" id="UP000631114">
    <property type="component" value="Unassembled WGS sequence"/>
</dbReference>
<dbReference type="SUPFAM" id="SSF52047">
    <property type="entry name" value="RNI-like"/>
    <property type="match status" value="1"/>
</dbReference>